<dbReference type="EMBL" id="JBFXLU010000151">
    <property type="protein sequence ID" value="KAL2838043.1"/>
    <property type="molecule type" value="Genomic_DNA"/>
</dbReference>
<gene>
    <name evidence="4" type="ORF">BJY01DRAFT_251166</name>
</gene>
<dbReference type="Pfam" id="PF00024">
    <property type="entry name" value="PAN_1"/>
    <property type="match status" value="1"/>
</dbReference>
<feature type="region of interest" description="Disordered" evidence="1">
    <location>
        <begin position="30"/>
        <end position="75"/>
    </location>
</feature>
<dbReference type="PROSITE" id="PS50948">
    <property type="entry name" value="PAN"/>
    <property type="match status" value="1"/>
</dbReference>
<organism evidence="4 5">
    <name type="scientific">Aspergillus pseudoustus</name>
    <dbReference type="NCBI Taxonomy" id="1810923"/>
    <lineage>
        <taxon>Eukaryota</taxon>
        <taxon>Fungi</taxon>
        <taxon>Dikarya</taxon>
        <taxon>Ascomycota</taxon>
        <taxon>Pezizomycotina</taxon>
        <taxon>Eurotiomycetes</taxon>
        <taxon>Eurotiomycetidae</taxon>
        <taxon>Eurotiales</taxon>
        <taxon>Aspergillaceae</taxon>
        <taxon>Aspergillus</taxon>
        <taxon>Aspergillus subgen. Nidulantes</taxon>
    </lineage>
</organism>
<dbReference type="Proteomes" id="UP001610446">
    <property type="component" value="Unassembled WGS sequence"/>
</dbReference>
<evidence type="ECO:0000256" key="2">
    <source>
        <dbReference type="SAM" id="SignalP"/>
    </source>
</evidence>
<name>A0ABR4JDB3_9EURO</name>
<evidence type="ECO:0000313" key="4">
    <source>
        <dbReference type="EMBL" id="KAL2838043.1"/>
    </source>
</evidence>
<accession>A0ABR4JDB3</accession>
<feature type="chain" id="PRO_5045045344" description="Apple domain-containing protein" evidence="2">
    <location>
        <begin position="22"/>
        <end position="368"/>
    </location>
</feature>
<feature type="signal peptide" evidence="2">
    <location>
        <begin position="1"/>
        <end position="21"/>
    </location>
</feature>
<keyword evidence="5" id="KW-1185">Reference proteome</keyword>
<feature type="compositionally biased region" description="Low complexity" evidence="1">
    <location>
        <begin position="37"/>
        <end position="49"/>
    </location>
</feature>
<comment type="caution">
    <text evidence="4">The sequence shown here is derived from an EMBL/GenBank/DDBJ whole genome shotgun (WGS) entry which is preliminary data.</text>
</comment>
<keyword evidence="2" id="KW-0732">Signal</keyword>
<feature type="compositionally biased region" description="Gly residues" evidence="1">
    <location>
        <begin position="50"/>
        <end position="66"/>
    </location>
</feature>
<dbReference type="InterPro" id="IPR003609">
    <property type="entry name" value="Pan_app"/>
</dbReference>
<sequence>MKGHLSLFAFPILLGATGVTAQYAWPVTTAAPPPSSAPASSSAPAPAAGPGTGSGAGSGAGAGSGPGPHTCPGSPPSVFNASPVVAAVSCSGDGRIWESADGTWYYLQCCAASTSHGVHLGSPTATDYADCLNKCSNTTVSRRPSSPPLAFANSTEDVNINTKLCSTTCPEADGQIFVSKHGETFRMGCEKRHETQVINALSLNTFEECIESCGASPACSSVDYNQKHKNCYHSTNGGSSKLKAKIFASAHSVGCAGACKPCDSCSSSAATTTKAPTNPQKNHCQNNEIVSINGYPFRTLCNQCYQASAGNWYEDTSAKTYHDCMVTCAKDSACVGINWISACHIIKKAVAINNPGSCAARFEPLYLP</sequence>
<evidence type="ECO:0000313" key="5">
    <source>
        <dbReference type="Proteomes" id="UP001610446"/>
    </source>
</evidence>
<proteinExistence type="predicted"/>
<evidence type="ECO:0000259" key="3">
    <source>
        <dbReference type="PROSITE" id="PS50948"/>
    </source>
</evidence>
<protein>
    <recommendedName>
        <fullName evidence="3">Apple domain-containing protein</fullName>
    </recommendedName>
</protein>
<feature type="domain" description="Apple" evidence="3">
    <location>
        <begin position="169"/>
        <end position="255"/>
    </location>
</feature>
<reference evidence="4 5" key="1">
    <citation type="submission" date="2024-07" db="EMBL/GenBank/DDBJ databases">
        <title>Section-level genome sequencing and comparative genomics of Aspergillus sections Usti and Cavernicolus.</title>
        <authorList>
            <consortium name="Lawrence Berkeley National Laboratory"/>
            <person name="Nybo J.L."/>
            <person name="Vesth T.C."/>
            <person name="Theobald S."/>
            <person name="Frisvad J.C."/>
            <person name="Larsen T.O."/>
            <person name="Kjaerboelling I."/>
            <person name="Rothschild-Mancinelli K."/>
            <person name="Lyhne E.K."/>
            <person name="Kogle M.E."/>
            <person name="Barry K."/>
            <person name="Clum A."/>
            <person name="Na H."/>
            <person name="Ledsgaard L."/>
            <person name="Lin J."/>
            <person name="Lipzen A."/>
            <person name="Kuo A."/>
            <person name="Riley R."/>
            <person name="Mondo S."/>
            <person name="Labutti K."/>
            <person name="Haridas S."/>
            <person name="Pangalinan J."/>
            <person name="Salamov A.A."/>
            <person name="Simmons B.A."/>
            <person name="Magnuson J.K."/>
            <person name="Chen J."/>
            <person name="Drula E."/>
            <person name="Henrissat B."/>
            <person name="Wiebenga A."/>
            <person name="Lubbers R.J."/>
            <person name="Gomes A.C."/>
            <person name="Makela M.R."/>
            <person name="Stajich J."/>
            <person name="Grigoriev I.V."/>
            <person name="Mortensen U.H."/>
            <person name="De Vries R.P."/>
            <person name="Baker S.E."/>
            <person name="Andersen M.R."/>
        </authorList>
    </citation>
    <scope>NUCLEOTIDE SEQUENCE [LARGE SCALE GENOMIC DNA]</scope>
    <source>
        <strain evidence="4 5">CBS 123904</strain>
    </source>
</reference>
<evidence type="ECO:0000256" key="1">
    <source>
        <dbReference type="SAM" id="MobiDB-lite"/>
    </source>
</evidence>